<evidence type="ECO:0000259" key="8">
    <source>
        <dbReference type="PROSITE" id="PS50110"/>
    </source>
</evidence>
<keyword evidence="3" id="KW-0805">Transcription regulation</keyword>
<dbReference type="InterPro" id="IPR001789">
    <property type="entry name" value="Sig_transdc_resp-reg_receiver"/>
</dbReference>
<evidence type="ECO:0000256" key="4">
    <source>
        <dbReference type="ARBA" id="ARBA00023125"/>
    </source>
</evidence>
<dbReference type="InterPro" id="IPR025662">
    <property type="entry name" value="Sigma_54_int_dom_ATP-bd_1"/>
</dbReference>
<dbReference type="Pfam" id="PF02954">
    <property type="entry name" value="HTH_8"/>
    <property type="match status" value="1"/>
</dbReference>
<dbReference type="Gene3D" id="1.10.10.60">
    <property type="entry name" value="Homeodomain-like"/>
    <property type="match status" value="1"/>
</dbReference>
<sequence length="461" mass="51243">MEKLLIVEDREEIRSQLRWGLAGCYETLSAANRQEALSLFKKHQPAVMTLDLGLPPDESGSTEGFRCLEEVLRMAPATKVIMITGSAEREHALRAVRDGACDYYCKPLEIPVLKVILQRAFNLAAIEREQARLFAVAEGQNHAPGGIIGQSAGMHEVYAAIRKVAASDASVLITGESGTGKELVAKAIHALSGRRQGPFIAINCGAIPENLIEAELFGYEKGAFSGAHSRVQGKVEYAHKGTLFLDEIGELPLNLQVKLLRFLQEKKLQRVGGREDIAVDTRIIAATNRNITKEAEEGSFREDLYYRISVVRISLPPLRERGGDIMLLAKAFLKRFAAENHKKMRGFSSEAVTLLETYEWPGNVRELENRVQRAVIMSDSPLVEPEALDFSLRAPPREALQAFSRLTLRDAREMIEREMILSAIESQKHNMAKAAEALGISRPTLYDLTRKHRIEKPVAPV</sequence>
<dbReference type="Gene3D" id="3.40.50.300">
    <property type="entry name" value="P-loop containing nucleotide triphosphate hydrolases"/>
    <property type="match status" value="1"/>
</dbReference>
<dbReference type="PROSITE" id="PS50110">
    <property type="entry name" value="RESPONSE_REGULATORY"/>
    <property type="match status" value="1"/>
</dbReference>
<dbReference type="InterPro" id="IPR009057">
    <property type="entry name" value="Homeodomain-like_sf"/>
</dbReference>
<evidence type="ECO:0000313" key="9">
    <source>
        <dbReference type="EMBL" id="CAH2031412.1"/>
    </source>
</evidence>
<dbReference type="Gene3D" id="1.10.8.60">
    <property type="match status" value="1"/>
</dbReference>
<feature type="modified residue" description="4-aspartylphosphate" evidence="6">
    <location>
        <position position="51"/>
    </location>
</feature>
<dbReference type="SUPFAM" id="SSF46689">
    <property type="entry name" value="Homeodomain-like"/>
    <property type="match status" value="1"/>
</dbReference>
<accession>A0ABN8HN03</accession>
<dbReference type="InterPro" id="IPR027417">
    <property type="entry name" value="P-loop_NTPase"/>
</dbReference>
<evidence type="ECO:0000256" key="2">
    <source>
        <dbReference type="ARBA" id="ARBA00022840"/>
    </source>
</evidence>
<dbReference type="InterPro" id="IPR011006">
    <property type="entry name" value="CheY-like_superfamily"/>
</dbReference>
<keyword evidence="4" id="KW-0238">DNA-binding</keyword>
<organism evidence="9 10">
    <name type="scientific">Trichlorobacter ammonificans</name>
    <dbReference type="NCBI Taxonomy" id="2916410"/>
    <lineage>
        <taxon>Bacteria</taxon>
        <taxon>Pseudomonadati</taxon>
        <taxon>Thermodesulfobacteriota</taxon>
        <taxon>Desulfuromonadia</taxon>
        <taxon>Geobacterales</taxon>
        <taxon>Geobacteraceae</taxon>
        <taxon>Trichlorobacter</taxon>
    </lineage>
</organism>
<dbReference type="PANTHER" id="PTHR32071:SF113">
    <property type="entry name" value="ALGINATE BIOSYNTHESIS TRANSCRIPTIONAL REGULATORY PROTEIN ALGB"/>
    <property type="match status" value="1"/>
</dbReference>
<keyword evidence="1" id="KW-0547">Nucleotide-binding</keyword>
<dbReference type="InterPro" id="IPR002197">
    <property type="entry name" value="HTH_Fis"/>
</dbReference>
<dbReference type="InterPro" id="IPR003593">
    <property type="entry name" value="AAA+_ATPase"/>
</dbReference>
<dbReference type="PROSITE" id="PS00675">
    <property type="entry name" value="SIGMA54_INTERACT_1"/>
    <property type="match status" value="1"/>
</dbReference>
<evidence type="ECO:0000256" key="1">
    <source>
        <dbReference type="ARBA" id="ARBA00022741"/>
    </source>
</evidence>
<keyword evidence="6" id="KW-0597">Phosphoprotein</keyword>
<dbReference type="SMART" id="SM00382">
    <property type="entry name" value="AAA"/>
    <property type="match status" value="1"/>
</dbReference>
<dbReference type="InterPro" id="IPR002078">
    <property type="entry name" value="Sigma_54_int"/>
</dbReference>
<feature type="domain" description="Sigma-54 factor interaction" evidence="7">
    <location>
        <begin position="147"/>
        <end position="376"/>
    </location>
</feature>
<dbReference type="InterPro" id="IPR025944">
    <property type="entry name" value="Sigma_54_int_dom_CS"/>
</dbReference>
<dbReference type="SUPFAM" id="SSF52172">
    <property type="entry name" value="CheY-like"/>
    <property type="match status" value="1"/>
</dbReference>
<feature type="domain" description="Response regulatory" evidence="8">
    <location>
        <begin position="3"/>
        <end position="121"/>
    </location>
</feature>
<dbReference type="NCBIfam" id="TIGR02915">
    <property type="entry name" value="PEP_resp_reg"/>
    <property type="match status" value="1"/>
</dbReference>
<evidence type="ECO:0000259" key="7">
    <source>
        <dbReference type="PROSITE" id="PS50045"/>
    </source>
</evidence>
<dbReference type="PANTHER" id="PTHR32071">
    <property type="entry name" value="TRANSCRIPTIONAL REGULATORY PROTEIN"/>
    <property type="match status" value="1"/>
</dbReference>
<dbReference type="InterPro" id="IPR014264">
    <property type="entry name" value="PEP-CTERM_resp_reg"/>
</dbReference>
<dbReference type="Proteomes" id="UP001295463">
    <property type="component" value="Chromosome"/>
</dbReference>
<evidence type="ECO:0000256" key="5">
    <source>
        <dbReference type="ARBA" id="ARBA00023163"/>
    </source>
</evidence>
<gene>
    <name evidence="9" type="primary">atoC</name>
    <name evidence="9" type="ORF">GEAMG1_1582</name>
</gene>
<dbReference type="SMART" id="SM00448">
    <property type="entry name" value="REC"/>
    <property type="match status" value="1"/>
</dbReference>
<keyword evidence="5" id="KW-0804">Transcription</keyword>
<reference evidence="9 10" key="1">
    <citation type="submission" date="2022-03" db="EMBL/GenBank/DDBJ databases">
        <authorList>
            <person name="Koch H."/>
        </authorList>
    </citation>
    <scope>NUCLEOTIDE SEQUENCE [LARGE SCALE GENOMIC DNA]</scope>
    <source>
        <strain evidence="9 10">G1</strain>
    </source>
</reference>
<dbReference type="InterPro" id="IPR025943">
    <property type="entry name" value="Sigma_54_int_dom_ATP-bd_2"/>
</dbReference>
<dbReference type="InterPro" id="IPR058031">
    <property type="entry name" value="AAA_lid_NorR"/>
</dbReference>
<evidence type="ECO:0000256" key="6">
    <source>
        <dbReference type="PROSITE-ProRule" id="PRU00169"/>
    </source>
</evidence>
<keyword evidence="2" id="KW-0067">ATP-binding</keyword>
<keyword evidence="10" id="KW-1185">Reference proteome</keyword>
<dbReference type="Pfam" id="PF25601">
    <property type="entry name" value="AAA_lid_14"/>
    <property type="match status" value="1"/>
</dbReference>
<dbReference type="SUPFAM" id="SSF52540">
    <property type="entry name" value="P-loop containing nucleoside triphosphate hydrolases"/>
    <property type="match status" value="1"/>
</dbReference>
<dbReference type="Pfam" id="PF00158">
    <property type="entry name" value="Sigma54_activat"/>
    <property type="match status" value="1"/>
</dbReference>
<dbReference type="PROSITE" id="PS50045">
    <property type="entry name" value="SIGMA54_INTERACT_4"/>
    <property type="match status" value="1"/>
</dbReference>
<name>A0ABN8HN03_9BACT</name>
<dbReference type="CDD" id="cd00009">
    <property type="entry name" value="AAA"/>
    <property type="match status" value="1"/>
</dbReference>
<proteinExistence type="predicted"/>
<dbReference type="Gene3D" id="3.40.50.2300">
    <property type="match status" value="1"/>
</dbReference>
<dbReference type="RefSeq" id="WP_305732237.1">
    <property type="nucleotide sequence ID" value="NZ_OW150024.1"/>
</dbReference>
<evidence type="ECO:0000256" key="3">
    <source>
        <dbReference type="ARBA" id="ARBA00023015"/>
    </source>
</evidence>
<dbReference type="Pfam" id="PF00072">
    <property type="entry name" value="Response_reg"/>
    <property type="match status" value="1"/>
</dbReference>
<dbReference type="EMBL" id="OW150024">
    <property type="protein sequence ID" value="CAH2031412.1"/>
    <property type="molecule type" value="Genomic_DNA"/>
</dbReference>
<dbReference type="PROSITE" id="PS00676">
    <property type="entry name" value="SIGMA54_INTERACT_2"/>
    <property type="match status" value="1"/>
</dbReference>
<dbReference type="PROSITE" id="PS00688">
    <property type="entry name" value="SIGMA54_INTERACT_3"/>
    <property type="match status" value="1"/>
</dbReference>
<protein>
    <submittedName>
        <fullName evidence="9">Regulatory protein AtoC</fullName>
    </submittedName>
</protein>
<dbReference type="PRINTS" id="PR01590">
    <property type="entry name" value="HTHFIS"/>
</dbReference>
<evidence type="ECO:0000313" key="10">
    <source>
        <dbReference type="Proteomes" id="UP001295463"/>
    </source>
</evidence>